<protein>
    <submittedName>
        <fullName evidence="3">Alpha,alpha-trehalase</fullName>
    </submittedName>
</protein>
<dbReference type="EMBL" id="SNWP01000011">
    <property type="protein sequence ID" value="TDO27148.1"/>
    <property type="molecule type" value="Genomic_DNA"/>
</dbReference>
<keyword evidence="4" id="KW-1185">Reference proteome</keyword>
<dbReference type="OrthoDB" id="106887at2"/>
<gene>
    <name evidence="3" type="ORF">BC659_2467</name>
</gene>
<dbReference type="InterPro" id="IPR001661">
    <property type="entry name" value="Glyco_hydro_37"/>
</dbReference>
<evidence type="ECO:0000256" key="2">
    <source>
        <dbReference type="ARBA" id="ARBA00023295"/>
    </source>
</evidence>
<name>A0A4V3C4T1_9BACT</name>
<dbReference type="GO" id="GO:0005993">
    <property type="term" value="P:trehalose catabolic process"/>
    <property type="evidence" value="ECO:0007669"/>
    <property type="project" value="TreeGrafter"/>
</dbReference>
<dbReference type="InterPro" id="IPR008928">
    <property type="entry name" value="6-hairpin_glycosidase_sf"/>
</dbReference>
<accession>A0A4V3C4T1</accession>
<evidence type="ECO:0000256" key="1">
    <source>
        <dbReference type="ARBA" id="ARBA00022801"/>
    </source>
</evidence>
<keyword evidence="1" id="KW-0378">Hydrolase</keyword>
<sequence>MSSPLFHISSLSPLYEDVQQSGIFSDSKYFVDALPKEHPDSILKKYHSEKVKISFDMLAFIHQHFELPAVNEDSYSSAQKPIHAHLEELWKVLRRNPDETGGTLIALPYPYIVPGGRFREIYYWDSYFTMLGLAVSRQYDLIENMIRNFAYLINTIGHIPNGNRTYYISRSQPPFFGMMVGLLASIKGNTTIVEYLPALEKEYQFWMDGAHTLTDHTHCYRRVVRMPDGTILNRYWDDDASPRPEAYIEDLHVAAASNRLKEDVYRHIRAAAESGWDFSSRWFAEELHMHTIETTDIVPVDLNCLLFHLEEVLLTGYQLKKEEDAIQLFTAKKNNRKKAIQKYCWNEASGFYYDYHFVKQAATERITMAGCFPLFTGIAESHQANIVAATLERKLLSEGGVLTTAATTGQQWDAPNGWAPLQWVAYKGLSNYGIQSLAEKIKQRWMQLNEKTYTETGKMMEKYDVADTNTKAGGGEYPNQDGFGWTNGVYLAMREEQKNRETEK</sequence>
<dbReference type="PROSITE" id="PS00927">
    <property type="entry name" value="TREHALASE_1"/>
    <property type="match status" value="1"/>
</dbReference>
<dbReference type="GO" id="GO:0004555">
    <property type="term" value="F:alpha,alpha-trehalase activity"/>
    <property type="evidence" value="ECO:0007669"/>
    <property type="project" value="InterPro"/>
</dbReference>
<dbReference type="InterPro" id="IPR018232">
    <property type="entry name" value="Glyco_hydro_37_CS"/>
</dbReference>
<evidence type="ECO:0000313" key="3">
    <source>
        <dbReference type="EMBL" id="TDO27148.1"/>
    </source>
</evidence>
<comment type="caution">
    <text evidence="3">The sequence shown here is derived from an EMBL/GenBank/DDBJ whole genome shotgun (WGS) entry which is preliminary data.</text>
</comment>
<dbReference type="NCBIfam" id="NF009774">
    <property type="entry name" value="PRK13271.1"/>
    <property type="match status" value="1"/>
</dbReference>
<evidence type="ECO:0000313" key="4">
    <source>
        <dbReference type="Proteomes" id="UP000295741"/>
    </source>
</evidence>
<dbReference type="AlphaFoldDB" id="A0A4V3C4T1"/>
<dbReference type="NCBIfam" id="NF009773">
    <property type="entry name" value="PRK13270.1"/>
    <property type="match status" value="1"/>
</dbReference>
<dbReference type="PRINTS" id="PR00744">
    <property type="entry name" value="GLHYDRLASE37"/>
</dbReference>
<dbReference type="PANTHER" id="PTHR23403:SF1">
    <property type="entry name" value="TREHALASE"/>
    <property type="match status" value="1"/>
</dbReference>
<dbReference type="PANTHER" id="PTHR23403">
    <property type="entry name" value="TREHALASE"/>
    <property type="match status" value="1"/>
</dbReference>
<proteinExistence type="predicted"/>
<dbReference type="SUPFAM" id="SSF48208">
    <property type="entry name" value="Six-hairpin glycosidases"/>
    <property type="match status" value="1"/>
</dbReference>
<dbReference type="Pfam" id="PF01204">
    <property type="entry name" value="Trehalase"/>
    <property type="match status" value="1"/>
</dbReference>
<reference evidence="3 4" key="1">
    <citation type="submission" date="2019-03" db="EMBL/GenBank/DDBJ databases">
        <title>Genomic Encyclopedia of Archaeal and Bacterial Type Strains, Phase II (KMG-II): from individual species to whole genera.</title>
        <authorList>
            <person name="Goeker M."/>
        </authorList>
    </citation>
    <scope>NUCLEOTIDE SEQUENCE [LARGE SCALE GENOMIC DNA]</scope>
    <source>
        <strain evidence="3 4">DSM 28323</strain>
    </source>
</reference>
<dbReference type="RefSeq" id="WP_133475010.1">
    <property type="nucleotide sequence ID" value="NZ_SNWP01000011.1"/>
</dbReference>
<organism evidence="3 4">
    <name type="scientific">Sediminibacterium goheungense</name>
    <dbReference type="NCBI Taxonomy" id="1086393"/>
    <lineage>
        <taxon>Bacteria</taxon>
        <taxon>Pseudomonadati</taxon>
        <taxon>Bacteroidota</taxon>
        <taxon>Chitinophagia</taxon>
        <taxon>Chitinophagales</taxon>
        <taxon>Chitinophagaceae</taxon>
        <taxon>Sediminibacterium</taxon>
    </lineage>
</organism>
<dbReference type="Gene3D" id="1.50.10.10">
    <property type="match status" value="1"/>
</dbReference>
<keyword evidence="2" id="KW-0326">Glycosidase</keyword>
<dbReference type="InterPro" id="IPR012341">
    <property type="entry name" value="6hp_glycosidase-like_sf"/>
</dbReference>
<dbReference type="PROSITE" id="PS00928">
    <property type="entry name" value="TREHALASE_2"/>
    <property type="match status" value="1"/>
</dbReference>
<dbReference type="Proteomes" id="UP000295741">
    <property type="component" value="Unassembled WGS sequence"/>
</dbReference>